<sequence>MRHTRLAPPTELLNELRDARTGGETRLKDVLENHGLRTLTGGLQNSVYAWEGPDGEPVCIKLYTKGNHRRRVEREWAALTLLAEHGVGDVPRPLWLDDAGDLPAIGMSLVAGTPLLESADREAALRGLAYATRRMQNVPLSGLLADVERVDSGSHYLLRLTDGWPRLLAEHENDPLTRDMRALLTAWHDSGDAELVREKADPAVFSRGDSNLLNWLRDGDRSPCVDFEYSGHSGVSFDAADLIEHISAREIPDSTWIALLPDLGVTAADRHRFLAAQRTCALRWLAVLWKQRHTRAARFAAQHARVRLLQRPDNPWRG</sequence>
<dbReference type="Gene3D" id="3.90.1200.10">
    <property type="match status" value="1"/>
</dbReference>
<protein>
    <submittedName>
        <fullName evidence="2 3">Phosphotransferase</fullName>
        <ecNumber evidence="2">2.7.1.-</ecNumber>
    </submittedName>
</protein>
<evidence type="ECO:0000313" key="2">
    <source>
        <dbReference type="EMBL" id="MFB8766475.1"/>
    </source>
</evidence>
<proteinExistence type="predicted"/>
<dbReference type="EMBL" id="WWHY01000001">
    <property type="protein sequence ID" value="MYR35062.1"/>
    <property type="molecule type" value="Genomic_DNA"/>
</dbReference>
<dbReference type="RefSeq" id="WP_161111871.1">
    <property type="nucleotide sequence ID" value="NZ_JAYMRS010000001.1"/>
</dbReference>
<feature type="domain" description="Aminoglycoside phosphotransferase" evidence="1">
    <location>
        <begin position="36"/>
        <end position="249"/>
    </location>
</feature>
<reference evidence="2 5" key="2">
    <citation type="submission" date="2024-01" db="EMBL/GenBank/DDBJ databases">
        <title>Genome mining of biosynthetic gene clusters to explore secondary metabolites of Streptomyces sp.</title>
        <authorList>
            <person name="Baig A."/>
            <person name="Ajitkumar Shintre N."/>
            <person name="Kumar H."/>
            <person name="Anbarasu A."/>
            <person name="Ramaiah S."/>
        </authorList>
    </citation>
    <scope>NUCLEOTIDE SEQUENCE [LARGE SCALE GENOMIC DNA]</scope>
    <source>
        <strain evidence="2 5">A01</strain>
    </source>
</reference>
<name>A0A7K2IYM2_9ACTN</name>
<evidence type="ECO:0000313" key="5">
    <source>
        <dbReference type="Proteomes" id="UP001585053"/>
    </source>
</evidence>
<dbReference type="GO" id="GO:0016740">
    <property type="term" value="F:transferase activity"/>
    <property type="evidence" value="ECO:0007669"/>
    <property type="project" value="UniProtKB-KW"/>
</dbReference>
<keyword evidence="3" id="KW-0808">Transferase</keyword>
<reference evidence="3 4" key="1">
    <citation type="journal article" date="2019" name="Nat. Commun.">
        <title>The antimicrobial potential of Streptomyces from insect microbiomes.</title>
        <authorList>
            <person name="Chevrette M.G."/>
            <person name="Carlson C.M."/>
            <person name="Ortega H.E."/>
            <person name="Thomas C."/>
            <person name="Ananiev G.E."/>
            <person name="Barns K.J."/>
            <person name="Book A.J."/>
            <person name="Cagnazzo J."/>
            <person name="Carlos C."/>
            <person name="Flanigan W."/>
            <person name="Grubbs K.J."/>
            <person name="Horn H.A."/>
            <person name="Hoffmann F.M."/>
            <person name="Klassen J.L."/>
            <person name="Knack J.J."/>
            <person name="Lewin G.R."/>
            <person name="McDonald B.R."/>
            <person name="Muller L."/>
            <person name="Melo W.G.P."/>
            <person name="Pinto-Tomas A.A."/>
            <person name="Schmitz A."/>
            <person name="Wendt-Pienkowski E."/>
            <person name="Wildman S."/>
            <person name="Zhao M."/>
            <person name="Zhang F."/>
            <person name="Bugni T.S."/>
            <person name="Andes D.R."/>
            <person name="Pupo M.T."/>
            <person name="Currie C.R."/>
        </authorList>
    </citation>
    <scope>NUCLEOTIDE SEQUENCE [LARGE SCALE GENOMIC DNA]</scope>
    <source>
        <strain evidence="3 4">SID5840</strain>
    </source>
</reference>
<evidence type="ECO:0000259" key="1">
    <source>
        <dbReference type="Pfam" id="PF01636"/>
    </source>
</evidence>
<evidence type="ECO:0000313" key="4">
    <source>
        <dbReference type="Proteomes" id="UP000467124"/>
    </source>
</evidence>
<dbReference type="Pfam" id="PF01636">
    <property type="entry name" value="APH"/>
    <property type="match status" value="1"/>
</dbReference>
<dbReference type="Proteomes" id="UP001585053">
    <property type="component" value="Unassembled WGS sequence"/>
</dbReference>
<keyword evidence="5" id="KW-1185">Reference proteome</keyword>
<organism evidence="3 4">
    <name type="scientific">Nocardiopsis alba</name>
    <dbReference type="NCBI Taxonomy" id="53437"/>
    <lineage>
        <taxon>Bacteria</taxon>
        <taxon>Bacillati</taxon>
        <taxon>Actinomycetota</taxon>
        <taxon>Actinomycetes</taxon>
        <taxon>Streptosporangiales</taxon>
        <taxon>Nocardiopsidaceae</taxon>
        <taxon>Nocardiopsis</taxon>
    </lineage>
</organism>
<dbReference type="InterPro" id="IPR002575">
    <property type="entry name" value="Aminoglycoside_PTrfase"/>
</dbReference>
<evidence type="ECO:0000313" key="3">
    <source>
        <dbReference type="EMBL" id="MYR35062.1"/>
    </source>
</evidence>
<dbReference type="AlphaFoldDB" id="A0A7K2IYM2"/>
<dbReference type="InterPro" id="IPR011009">
    <property type="entry name" value="Kinase-like_dom_sf"/>
</dbReference>
<dbReference type="Proteomes" id="UP000467124">
    <property type="component" value="Unassembled WGS sequence"/>
</dbReference>
<dbReference type="SUPFAM" id="SSF56112">
    <property type="entry name" value="Protein kinase-like (PK-like)"/>
    <property type="match status" value="1"/>
</dbReference>
<dbReference type="EC" id="2.7.1.-" evidence="2"/>
<comment type="caution">
    <text evidence="3">The sequence shown here is derived from an EMBL/GenBank/DDBJ whole genome shotgun (WGS) entry which is preliminary data.</text>
</comment>
<dbReference type="EMBL" id="JAYMRS010000001">
    <property type="protein sequence ID" value="MFB8766475.1"/>
    <property type="molecule type" value="Genomic_DNA"/>
</dbReference>
<accession>A0A7K2IYM2</accession>
<gene>
    <name evidence="3" type="ORF">GTW20_23075</name>
    <name evidence="2" type="ORF">VSQ78_02095</name>
</gene>